<feature type="region of interest" description="Disordered" evidence="5">
    <location>
        <begin position="273"/>
        <end position="293"/>
    </location>
</feature>
<name>A0AAD6Z1I3_9AGAR</name>
<dbReference type="GO" id="GO:0012505">
    <property type="term" value="C:endomembrane system"/>
    <property type="evidence" value="ECO:0007669"/>
    <property type="project" value="UniProtKB-SubCell"/>
</dbReference>
<dbReference type="AlphaFoldDB" id="A0AAD6Z1I3"/>
<dbReference type="PANTHER" id="PTHR12242:SF1">
    <property type="entry name" value="MYND-TYPE DOMAIN-CONTAINING PROTEIN"/>
    <property type="match status" value="1"/>
</dbReference>
<evidence type="ECO:0000256" key="2">
    <source>
        <dbReference type="ARBA" id="ARBA00022692"/>
    </source>
</evidence>
<dbReference type="Proteomes" id="UP001218218">
    <property type="component" value="Unassembled WGS sequence"/>
</dbReference>
<evidence type="ECO:0000313" key="7">
    <source>
        <dbReference type="EMBL" id="KAJ7302796.1"/>
    </source>
</evidence>
<evidence type="ECO:0000256" key="6">
    <source>
        <dbReference type="SAM" id="Phobius"/>
    </source>
</evidence>
<evidence type="ECO:0000256" key="1">
    <source>
        <dbReference type="ARBA" id="ARBA00004127"/>
    </source>
</evidence>
<organism evidence="7 8">
    <name type="scientific">Mycena albidolilacea</name>
    <dbReference type="NCBI Taxonomy" id="1033008"/>
    <lineage>
        <taxon>Eukaryota</taxon>
        <taxon>Fungi</taxon>
        <taxon>Dikarya</taxon>
        <taxon>Basidiomycota</taxon>
        <taxon>Agaricomycotina</taxon>
        <taxon>Agaricomycetes</taxon>
        <taxon>Agaricomycetidae</taxon>
        <taxon>Agaricales</taxon>
        <taxon>Marasmiineae</taxon>
        <taxon>Mycenaceae</taxon>
        <taxon>Mycena</taxon>
    </lineage>
</organism>
<proteinExistence type="predicted"/>
<keyword evidence="3 6" id="KW-1133">Transmembrane helix</keyword>
<feature type="transmembrane region" description="Helical" evidence="6">
    <location>
        <begin position="38"/>
        <end position="57"/>
    </location>
</feature>
<sequence>MPLFSWAHFGVEHTFDPQYKFVSSPLFSPSVLAGLRSLVALYSLCTICTVLGFDVAAGDGKSFLSYFTLLSLVGLCAYYCAAAVQTFFYARYGRYPLRRWPRLLQGLHVLLQSTVIVFPIIVTIVYWALLSSGESFSTTYNSWANISQHALNSVYALFEILLTNAPPAPWLAVPLQIVLLAGYLGVAYITHATQGFYTYSFLDPAKGPILAAYIIGIAAGDILVFTLVRGVVALRQRWAIRSGRLRSASDGEVGGAGEAIDEWEEIERPVMGSGKTEGAPRVIDSGVGEGEVV</sequence>
<feature type="transmembrane region" description="Helical" evidence="6">
    <location>
        <begin position="63"/>
        <end position="88"/>
    </location>
</feature>
<feature type="transmembrane region" description="Helical" evidence="6">
    <location>
        <begin position="169"/>
        <end position="190"/>
    </location>
</feature>
<dbReference type="EMBL" id="JARIHO010000111">
    <property type="protein sequence ID" value="KAJ7302796.1"/>
    <property type="molecule type" value="Genomic_DNA"/>
</dbReference>
<keyword evidence="2 6" id="KW-0812">Transmembrane</keyword>
<dbReference type="InterPro" id="IPR006838">
    <property type="entry name" value="ADTRP_AIG1"/>
</dbReference>
<keyword evidence="4 6" id="KW-0472">Membrane</keyword>
<dbReference type="PANTHER" id="PTHR12242">
    <property type="entry name" value="OS02G0130600 PROTEIN-RELATED"/>
    <property type="match status" value="1"/>
</dbReference>
<accession>A0AAD6Z1I3</accession>
<comment type="subcellular location">
    <subcellularLocation>
        <location evidence="1">Endomembrane system</location>
        <topology evidence="1">Multi-pass membrane protein</topology>
    </subcellularLocation>
</comment>
<feature type="transmembrane region" description="Helical" evidence="6">
    <location>
        <begin position="210"/>
        <end position="234"/>
    </location>
</feature>
<dbReference type="Pfam" id="PF04750">
    <property type="entry name" value="Far-17a_AIG1"/>
    <property type="match status" value="1"/>
</dbReference>
<evidence type="ECO:0000256" key="3">
    <source>
        <dbReference type="ARBA" id="ARBA00022989"/>
    </source>
</evidence>
<reference evidence="7" key="1">
    <citation type="submission" date="2023-03" db="EMBL/GenBank/DDBJ databases">
        <title>Massive genome expansion in bonnet fungi (Mycena s.s.) driven by repeated elements and novel gene families across ecological guilds.</title>
        <authorList>
            <consortium name="Lawrence Berkeley National Laboratory"/>
            <person name="Harder C.B."/>
            <person name="Miyauchi S."/>
            <person name="Viragh M."/>
            <person name="Kuo A."/>
            <person name="Thoen E."/>
            <person name="Andreopoulos B."/>
            <person name="Lu D."/>
            <person name="Skrede I."/>
            <person name="Drula E."/>
            <person name="Henrissat B."/>
            <person name="Morin E."/>
            <person name="Kohler A."/>
            <person name="Barry K."/>
            <person name="LaButti K."/>
            <person name="Morin E."/>
            <person name="Salamov A."/>
            <person name="Lipzen A."/>
            <person name="Mereny Z."/>
            <person name="Hegedus B."/>
            <person name="Baldrian P."/>
            <person name="Stursova M."/>
            <person name="Weitz H."/>
            <person name="Taylor A."/>
            <person name="Grigoriev I.V."/>
            <person name="Nagy L.G."/>
            <person name="Martin F."/>
            <person name="Kauserud H."/>
        </authorList>
    </citation>
    <scope>NUCLEOTIDE SEQUENCE</scope>
    <source>
        <strain evidence="7">CBHHK002</strain>
    </source>
</reference>
<evidence type="ECO:0000313" key="8">
    <source>
        <dbReference type="Proteomes" id="UP001218218"/>
    </source>
</evidence>
<dbReference type="GO" id="GO:0016020">
    <property type="term" value="C:membrane"/>
    <property type="evidence" value="ECO:0007669"/>
    <property type="project" value="InterPro"/>
</dbReference>
<evidence type="ECO:0000256" key="4">
    <source>
        <dbReference type="ARBA" id="ARBA00023136"/>
    </source>
</evidence>
<feature type="transmembrane region" description="Helical" evidence="6">
    <location>
        <begin position="109"/>
        <end position="130"/>
    </location>
</feature>
<keyword evidence="8" id="KW-1185">Reference proteome</keyword>
<evidence type="ECO:0000256" key="5">
    <source>
        <dbReference type="SAM" id="MobiDB-lite"/>
    </source>
</evidence>
<comment type="caution">
    <text evidence="7">The sequence shown here is derived from an EMBL/GenBank/DDBJ whole genome shotgun (WGS) entry which is preliminary data.</text>
</comment>
<gene>
    <name evidence="7" type="ORF">DFH08DRAFT_904694</name>
</gene>
<protein>
    <submittedName>
        <fullName evidence="7">Uncharacterized protein</fullName>
    </submittedName>
</protein>